<evidence type="ECO:0000313" key="3">
    <source>
        <dbReference type="WBParaSite" id="Hba_00678"/>
    </source>
</evidence>
<feature type="region of interest" description="Disordered" evidence="1">
    <location>
        <begin position="22"/>
        <end position="46"/>
    </location>
</feature>
<protein>
    <submittedName>
        <fullName evidence="3">Uncharacterized protein</fullName>
    </submittedName>
</protein>
<accession>A0A1I7W7T4</accession>
<evidence type="ECO:0000256" key="1">
    <source>
        <dbReference type="SAM" id="MobiDB-lite"/>
    </source>
</evidence>
<dbReference type="WBParaSite" id="Hba_00678">
    <property type="protein sequence ID" value="Hba_00678"/>
    <property type="gene ID" value="Hba_00678"/>
</dbReference>
<organism evidence="2 3">
    <name type="scientific">Heterorhabditis bacteriophora</name>
    <name type="common">Entomopathogenic nematode worm</name>
    <dbReference type="NCBI Taxonomy" id="37862"/>
    <lineage>
        <taxon>Eukaryota</taxon>
        <taxon>Metazoa</taxon>
        <taxon>Ecdysozoa</taxon>
        <taxon>Nematoda</taxon>
        <taxon>Chromadorea</taxon>
        <taxon>Rhabditida</taxon>
        <taxon>Rhabditina</taxon>
        <taxon>Rhabditomorpha</taxon>
        <taxon>Strongyloidea</taxon>
        <taxon>Heterorhabditidae</taxon>
        <taxon>Heterorhabditis</taxon>
    </lineage>
</organism>
<dbReference type="AlphaFoldDB" id="A0A1I7W7T4"/>
<sequence length="46" mass="5103">MCELIEIPVWSSCSLFSDNIPSSSPSNKTLQTFKNAPADRFSTHSK</sequence>
<reference evidence="3" key="1">
    <citation type="submission" date="2016-11" db="UniProtKB">
        <authorList>
            <consortium name="WormBaseParasite"/>
        </authorList>
    </citation>
    <scope>IDENTIFICATION</scope>
</reference>
<proteinExistence type="predicted"/>
<feature type="compositionally biased region" description="Polar residues" evidence="1">
    <location>
        <begin position="22"/>
        <end position="34"/>
    </location>
</feature>
<dbReference type="Proteomes" id="UP000095283">
    <property type="component" value="Unplaced"/>
</dbReference>
<keyword evidence="2" id="KW-1185">Reference proteome</keyword>
<evidence type="ECO:0000313" key="2">
    <source>
        <dbReference type="Proteomes" id="UP000095283"/>
    </source>
</evidence>
<name>A0A1I7W7T4_HETBA</name>